<dbReference type="HOGENOM" id="CLU_126599_0_1_11"/>
<evidence type="ECO:0000256" key="6">
    <source>
        <dbReference type="ARBA" id="ARBA00023306"/>
    </source>
</evidence>
<keyword evidence="3 7" id="KW-0132">Cell division</keyword>
<comment type="similarity">
    <text evidence="2">Belongs to the SsgA family.</text>
</comment>
<dbReference type="Pfam" id="PF04686">
    <property type="entry name" value="SsgA"/>
    <property type="match status" value="1"/>
</dbReference>
<sequence length="143" mass="15663">MATTRPATVEVDTTMRFVATDFTTVNVRASMRYDADDPYAIHVMFHPGNPDAEQVSWSFARELLAAGLVEPTGMGDVRVWPWSTPRGDAIALALSSPDGNALFEVSRSLVSRFLRRSYALVPKGKEGDSLDMDATVAKLLADR</sequence>
<evidence type="ECO:0000313" key="7">
    <source>
        <dbReference type="EMBL" id="ADD42769.1"/>
    </source>
</evidence>
<dbReference type="RefSeq" id="WP_013018340.1">
    <property type="nucleotide sequence ID" value="NC_013947.1"/>
</dbReference>
<dbReference type="Proteomes" id="UP000000844">
    <property type="component" value="Chromosome"/>
</dbReference>
<keyword evidence="4" id="KW-0749">Sporulation</keyword>
<evidence type="ECO:0000256" key="5">
    <source>
        <dbReference type="ARBA" id="ARBA00023210"/>
    </source>
</evidence>
<accession>D3QAI6</accession>
<dbReference type="EMBL" id="CP001778">
    <property type="protein sequence ID" value="ADD42769.1"/>
    <property type="molecule type" value="Genomic_DNA"/>
</dbReference>
<keyword evidence="6" id="KW-0131">Cell cycle</keyword>
<comment type="subcellular location">
    <subcellularLocation>
        <location evidence="1">Cell septum</location>
    </subcellularLocation>
</comment>
<keyword evidence="8" id="KW-1185">Reference proteome</keyword>
<evidence type="ECO:0000256" key="4">
    <source>
        <dbReference type="ARBA" id="ARBA00022969"/>
    </source>
</evidence>
<dbReference type="InterPro" id="IPR038658">
    <property type="entry name" value="SsgB_sf"/>
</dbReference>
<evidence type="ECO:0000256" key="1">
    <source>
        <dbReference type="ARBA" id="ARBA00004431"/>
    </source>
</evidence>
<dbReference type="InterPro" id="IPR006776">
    <property type="entry name" value="SsgB"/>
</dbReference>
<dbReference type="STRING" id="446470.Snas_3098"/>
<dbReference type="Gene3D" id="2.30.31.20">
    <property type="entry name" value="Sporulation-specific cell division protein SsgB"/>
    <property type="match status" value="1"/>
</dbReference>
<proteinExistence type="inferred from homology"/>
<keyword evidence="5" id="KW-0717">Septation</keyword>
<protein>
    <submittedName>
        <fullName evidence="7">Sporulation and cell division protein SsgA</fullName>
    </submittedName>
</protein>
<organism evidence="7 8">
    <name type="scientific">Stackebrandtia nassauensis (strain DSM 44728 / CIP 108903 / NRRL B-16338 / NBRC 102104 / LLR-40K-21)</name>
    <dbReference type="NCBI Taxonomy" id="446470"/>
    <lineage>
        <taxon>Bacteria</taxon>
        <taxon>Bacillati</taxon>
        <taxon>Actinomycetota</taxon>
        <taxon>Actinomycetes</taxon>
        <taxon>Glycomycetales</taxon>
        <taxon>Glycomycetaceae</taxon>
        <taxon>Stackebrandtia</taxon>
    </lineage>
</organism>
<reference evidence="7 8" key="1">
    <citation type="journal article" date="2009" name="Stand. Genomic Sci.">
        <title>Complete genome sequence of Stackebrandtia nassauensis type strain (LLR-40K-21).</title>
        <authorList>
            <person name="Munk C."/>
            <person name="Lapidus A."/>
            <person name="Copeland A."/>
            <person name="Jando M."/>
            <person name="Mayilraj S."/>
            <person name="Glavina Del Rio T."/>
            <person name="Nolan M."/>
            <person name="Chen F."/>
            <person name="Lucas S."/>
            <person name="Tice H."/>
            <person name="Cheng J.F."/>
            <person name="Han C."/>
            <person name="Detter J.C."/>
            <person name="Bruce D."/>
            <person name="Goodwin L."/>
            <person name="Chain P."/>
            <person name="Pitluck S."/>
            <person name="Goker M."/>
            <person name="Ovchinikova G."/>
            <person name="Pati A."/>
            <person name="Ivanova N."/>
            <person name="Mavromatis K."/>
            <person name="Chen A."/>
            <person name="Palaniappan K."/>
            <person name="Land M."/>
            <person name="Hauser L."/>
            <person name="Chang Y.J."/>
            <person name="Jeffries C.D."/>
            <person name="Bristow J."/>
            <person name="Eisen J.A."/>
            <person name="Markowitz V."/>
            <person name="Hugenholtz P."/>
            <person name="Kyrpides N.C."/>
            <person name="Klenk H.P."/>
        </authorList>
    </citation>
    <scope>NUCLEOTIDE SEQUENCE [LARGE SCALE GENOMIC DNA]</scope>
    <source>
        <strain evidence="8">DSM 44728 / CIP 108903 / NRRL B-16338 / NBRC 102104 / LLR-40K-21</strain>
    </source>
</reference>
<dbReference type="eggNOG" id="ENOG5032RFA">
    <property type="taxonomic scope" value="Bacteria"/>
</dbReference>
<gene>
    <name evidence="7" type="ordered locus">Snas_3098</name>
</gene>
<evidence type="ECO:0000256" key="2">
    <source>
        <dbReference type="ARBA" id="ARBA00009323"/>
    </source>
</evidence>
<dbReference type="AlphaFoldDB" id="D3QAI6"/>
<name>D3QAI6_STANL</name>
<dbReference type="GO" id="GO:0000917">
    <property type="term" value="P:division septum assembly"/>
    <property type="evidence" value="ECO:0007669"/>
    <property type="project" value="UniProtKB-KW"/>
</dbReference>
<evidence type="ECO:0000256" key="3">
    <source>
        <dbReference type="ARBA" id="ARBA00022618"/>
    </source>
</evidence>
<dbReference type="GO" id="GO:0030428">
    <property type="term" value="C:cell septum"/>
    <property type="evidence" value="ECO:0007669"/>
    <property type="project" value="UniProtKB-SubCell"/>
</dbReference>
<dbReference type="GO" id="GO:0030435">
    <property type="term" value="P:sporulation resulting in formation of a cellular spore"/>
    <property type="evidence" value="ECO:0007669"/>
    <property type="project" value="UniProtKB-KW"/>
</dbReference>
<dbReference type="OrthoDB" id="3853096at2"/>
<dbReference type="KEGG" id="sna:Snas_3098"/>
<evidence type="ECO:0000313" key="8">
    <source>
        <dbReference type="Proteomes" id="UP000000844"/>
    </source>
</evidence>